<keyword evidence="2" id="KW-0812">Transmembrane</keyword>
<feature type="compositionally biased region" description="Low complexity" evidence="1">
    <location>
        <begin position="23"/>
        <end position="40"/>
    </location>
</feature>
<feature type="compositionally biased region" description="Low complexity" evidence="1">
    <location>
        <begin position="210"/>
        <end position="223"/>
    </location>
</feature>
<evidence type="ECO:0000256" key="1">
    <source>
        <dbReference type="SAM" id="MobiDB-lite"/>
    </source>
</evidence>
<comment type="caution">
    <text evidence="3">The sequence shown here is derived from an EMBL/GenBank/DDBJ whole genome shotgun (WGS) entry which is preliminary data.</text>
</comment>
<evidence type="ECO:0000313" key="4">
    <source>
        <dbReference type="Proteomes" id="UP000221165"/>
    </source>
</evidence>
<dbReference type="OrthoDB" id="340166at2759"/>
<feature type="compositionally biased region" description="Low complexity" evidence="1">
    <location>
        <begin position="598"/>
        <end position="607"/>
    </location>
</feature>
<dbReference type="Proteomes" id="UP000221165">
    <property type="component" value="Unassembled WGS sequence"/>
</dbReference>
<organism evidence="3 4">
    <name type="scientific">Cystoisospora suis</name>
    <dbReference type="NCBI Taxonomy" id="483139"/>
    <lineage>
        <taxon>Eukaryota</taxon>
        <taxon>Sar</taxon>
        <taxon>Alveolata</taxon>
        <taxon>Apicomplexa</taxon>
        <taxon>Conoidasida</taxon>
        <taxon>Coccidia</taxon>
        <taxon>Eucoccidiorida</taxon>
        <taxon>Eimeriorina</taxon>
        <taxon>Sarcocystidae</taxon>
        <taxon>Cystoisospora</taxon>
    </lineage>
</organism>
<feature type="region of interest" description="Disordered" evidence="1">
    <location>
        <begin position="176"/>
        <end position="223"/>
    </location>
</feature>
<accession>A0A2C6L3R9</accession>
<dbReference type="AlphaFoldDB" id="A0A2C6L3R9"/>
<gene>
    <name evidence="3" type="ORF">CSUI_003589</name>
</gene>
<keyword evidence="2" id="KW-0472">Membrane</keyword>
<evidence type="ECO:0008006" key="5">
    <source>
        <dbReference type="Google" id="ProtNLM"/>
    </source>
</evidence>
<proteinExistence type="predicted"/>
<feature type="region of interest" description="Disordered" evidence="1">
    <location>
        <begin position="1"/>
        <end position="79"/>
    </location>
</feature>
<evidence type="ECO:0000256" key="2">
    <source>
        <dbReference type="SAM" id="Phobius"/>
    </source>
</evidence>
<reference evidence="3 4" key="1">
    <citation type="journal article" date="2017" name="Int. J. Parasitol.">
        <title>The genome of the protozoan parasite Cystoisospora suis and a reverse vaccinology approach to identify vaccine candidates.</title>
        <authorList>
            <person name="Palmieri N."/>
            <person name="Shrestha A."/>
            <person name="Ruttkowski B."/>
            <person name="Beck T."/>
            <person name="Vogl C."/>
            <person name="Tomley F."/>
            <person name="Blake D.P."/>
            <person name="Joachim A."/>
        </authorList>
    </citation>
    <scope>NUCLEOTIDE SEQUENCE [LARGE SCALE GENOMIC DNA]</scope>
    <source>
        <strain evidence="3 4">Wien I</strain>
    </source>
</reference>
<feature type="region of interest" description="Disordered" evidence="1">
    <location>
        <begin position="110"/>
        <end position="145"/>
    </location>
</feature>
<feature type="compositionally biased region" description="Acidic residues" evidence="1">
    <location>
        <begin position="390"/>
        <end position="402"/>
    </location>
</feature>
<evidence type="ECO:0000313" key="3">
    <source>
        <dbReference type="EMBL" id="PHJ22568.1"/>
    </source>
</evidence>
<feature type="region of interest" description="Disordered" evidence="1">
    <location>
        <begin position="548"/>
        <end position="687"/>
    </location>
</feature>
<feature type="compositionally biased region" description="Low complexity" evidence="1">
    <location>
        <begin position="115"/>
        <end position="129"/>
    </location>
</feature>
<feature type="compositionally biased region" description="Pro residues" evidence="1">
    <location>
        <begin position="183"/>
        <end position="192"/>
    </location>
</feature>
<feature type="compositionally biased region" description="Polar residues" evidence="1">
    <location>
        <begin position="550"/>
        <end position="560"/>
    </location>
</feature>
<dbReference type="GeneID" id="94426996"/>
<feature type="transmembrane region" description="Helical" evidence="2">
    <location>
        <begin position="279"/>
        <end position="301"/>
    </location>
</feature>
<keyword evidence="2" id="KW-1133">Transmembrane helix</keyword>
<feature type="transmembrane region" description="Helical" evidence="2">
    <location>
        <begin position="322"/>
        <end position="340"/>
    </location>
</feature>
<feature type="region of interest" description="Disordered" evidence="1">
    <location>
        <begin position="366"/>
        <end position="412"/>
    </location>
</feature>
<feature type="compositionally biased region" description="Basic and acidic residues" evidence="1">
    <location>
        <begin position="668"/>
        <end position="686"/>
    </location>
</feature>
<dbReference type="VEuPathDB" id="ToxoDB:CSUI_003589"/>
<sequence>MESSAPYSREEGFGGASPATIRSSSSLSSDRSEESSCSPSYQPFHSQRRQNKLSAYSSSPRTLSSMSTSSSTSTSSGVSHLASFEVAQLPCFPSANVAPASASLYEVRYDPSGESPARTLSPSLSRSASPSPPAPSSFLGPQQQSSSAYCNQVEYPTHLYRPPILSPHGAVIPAPALVHHGSRPPPPLPPPGAISMTALSGRGKRKKESSSSSSSPGSTVKPSSSLGFAPFSIAAGEEIRNEYISGSDNAICSCSFFRDAPTHSCPFHSRPSSSQGTELGSRVLSLLSSLFSILKSGFIAVARFAVGLSSGTGRCRASSASLILRMLLFTCAVLAVVLLFQNTFRSKHAHFHPPVGLAPSENLVASPDSVEKTEDTSPTDAAHNDLLPPDSEDMDGEDEKVDDESHTGVEGTQGALAVMGSTLLVNPRADRRKISGREVCQTEGYISHTLRLAHERSFFSLFGDSKAMRKFEASDVLGVGDALYTVFDSSYAIGRTSYDLRPFDSQNYLIGATDRLGDIESQWEALVHDETTGHFFAVREAIAHIDEPETATQGSSSSPDLTAAPEVEGQAPGAGPTGKQSEKVKAEKSSPAPVTEDTSPPSSSSLKVKPKTTAEETSGHADEEPKKDRREREAQHDVTTTSEDKSNRKHKKSTGTEEKVTGKNTDVTQEKTQKTQKRVARDEEKKKRIQGHYHAVIEELQIQDKQYTLLESCRTEFNFSAGNKGFEGMVGLRDTKNTFYLLGLCEGNYCRGGKRGERRGHGRLVLMQKEEANGEVPCRWKTLKVLRLPREINFTDYSSIAVRGNRLAITSQVDSVVWIGRFNAPEEIPEKRETGTGEGPDKHKPKMLLENPTDLEVLSGGQVLNFPRDHECRIVYCNIEGITFSDRLLIAASDKVKDWQGPRCMAKDQSLHVFALPPRFEF</sequence>
<protein>
    <recommendedName>
        <fullName evidence="5">Transmembrane protein</fullName>
    </recommendedName>
</protein>
<dbReference type="EMBL" id="MIGC01001627">
    <property type="protein sequence ID" value="PHJ22568.1"/>
    <property type="molecule type" value="Genomic_DNA"/>
</dbReference>
<dbReference type="RefSeq" id="XP_067924245.1">
    <property type="nucleotide sequence ID" value="XM_068063785.1"/>
</dbReference>
<keyword evidence="4" id="KW-1185">Reference proteome</keyword>
<feature type="compositionally biased region" description="Basic and acidic residues" evidence="1">
    <location>
        <begin position="612"/>
        <end position="646"/>
    </location>
</feature>
<feature type="compositionally biased region" description="Low complexity" evidence="1">
    <location>
        <begin position="57"/>
        <end position="79"/>
    </location>
</feature>
<name>A0A2C6L3R9_9APIC</name>